<evidence type="ECO:0000313" key="2">
    <source>
        <dbReference type="EMBL" id="PIW66247.1"/>
    </source>
</evidence>
<evidence type="ECO:0000313" key="3">
    <source>
        <dbReference type="Proteomes" id="UP000231267"/>
    </source>
</evidence>
<feature type="domain" description="Transposase IS200-like" evidence="1">
    <location>
        <begin position="9"/>
        <end position="124"/>
    </location>
</feature>
<dbReference type="GO" id="GO:0006313">
    <property type="term" value="P:DNA transposition"/>
    <property type="evidence" value="ECO:0007669"/>
    <property type="project" value="InterPro"/>
</dbReference>
<dbReference type="PANTHER" id="PTHR34322:SF2">
    <property type="entry name" value="TRANSPOSASE IS200-LIKE DOMAIN-CONTAINING PROTEIN"/>
    <property type="match status" value="1"/>
</dbReference>
<dbReference type="EMBL" id="PFGP01000099">
    <property type="protein sequence ID" value="PIW66247.1"/>
    <property type="molecule type" value="Genomic_DNA"/>
</dbReference>
<dbReference type="AlphaFoldDB" id="A0A2J0LQX9"/>
<accession>A0A2J0LQX9</accession>
<dbReference type="GO" id="GO:0003677">
    <property type="term" value="F:DNA binding"/>
    <property type="evidence" value="ECO:0007669"/>
    <property type="project" value="InterPro"/>
</dbReference>
<dbReference type="InterPro" id="IPR036515">
    <property type="entry name" value="Transposase_17_sf"/>
</dbReference>
<gene>
    <name evidence="2" type="ORF">COW11_04300</name>
</gene>
<evidence type="ECO:0000259" key="1">
    <source>
        <dbReference type="SMART" id="SM01321"/>
    </source>
</evidence>
<protein>
    <submittedName>
        <fullName evidence="2">Transposase</fullName>
    </submittedName>
</protein>
<proteinExistence type="predicted"/>
<dbReference type="Gene3D" id="3.30.70.1290">
    <property type="entry name" value="Transposase IS200-like"/>
    <property type="match status" value="1"/>
</dbReference>
<dbReference type="Proteomes" id="UP000231267">
    <property type="component" value="Unassembled WGS sequence"/>
</dbReference>
<dbReference type="SMART" id="SM01321">
    <property type="entry name" value="Y1_Tnp"/>
    <property type="match status" value="1"/>
</dbReference>
<dbReference type="PANTHER" id="PTHR34322">
    <property type="entry name" value="TRANSPOSASE, Y1_TNP DOMAIN-CONTAINING"/>
    <property type="match status" value="1"/>
</dbReference>
<organism evidence="2 3">
    <name type="scientific">Candidatus Taenaricola geysiri</name>
    <dbReference type="NCBI Taxonomy" id="1974752"/>
    <lineage>
        <taxon>Bacteria</taxon>
        <taxon>Pseudomonadati</taxon>
        <taxon>Candidatus Omnitrophota</taxon>
        <taxon>Candidatus Taenaricola</taxon>
    </lineage>
</organism>
<dbReference type="Pfam" id="PF01797">
    <property type="entry name" value="Y1_Tnp"/>
    <property type="match status" value="1"/>
</dbReference>
<dbReference type="GO" id="GO:0004803">
    <property type="term" value="F:transposase activity"/>
    <property type="evidence" value="ECO:0007669"/>
    <property type="project" value="InterPro"/>
</dbReference>
<comment type="caution">
    <text evidence="2">The sequence shown here is derived from an EMBL/GenBank/DDBJ whole genome shotgun (WGS) entry which is preliminary data.</text>
</comment>
<dbReference type="SUPFAM" id="SSF143422">
    <property type="entry name" value="Transposase IS200-like"/>
    <property type="match status" value="1"/>
</dbReference>
<reference evidence="2 3" key="1">
    <citation type="submission" date="2017-09" db="EMBL/GenBank/DDBJ databases">
        <title>Depth-based differentiation of microbial function through sediment-hosted aquifers and enrichment of novel symbionts in the deep terrestrial subsurface.</title>
        <authorList>
            <person name="Probst A.J."/>
            <person name="Ladd B."/>
            <person name="Jarett J.K."/>
            <person name="Geller-Mcgrath D.E."/>
            <person name="Sieber C.M."/>
            <person name="Emerson J.B."/>
            <person name="Anantharaman K."/>
            <person name="Thomas B.C."/>
            <person name="Malmstrom R."/>
            <person name="Stieglmeier M."/>
            <person name="Klingl A."/>
            <person name="Woyke T."/>
            <person name="Ryan C.M."/>
            <person name="Banfield J.F."/>
        </authorList>
    </citation>
    <scope>NUCLEOTIDE SEQUENCE [LARGE SCALE GENOMIC DNA]</scope>
    <source>
        <strain evidence="2">CG12_big_fil_rev_8_21_14_0_65_43_15</strain>
    </source>
</reference>
<name>A0A2J0LQX9_9BACT</name>
<dbReference type="InterPro" id="IPR002686">
    <property type="entry name" value="Transposase_17"/>
</dbReference>
<sequence>MPRQPRILPQQGFLHVMCRGNNRRKLFRTPTDKRKYRSLLIEFKQEDKIQIHHYCLMGNHHHLMLSLGQESNLPRFMKRVNLQYFFYYRYHRSYSGHLWQGRYKSKLILNYPYLLQCGKYIELNPVSVGLTVSPKDYEFSSYRFYAFGQKDDLIDINPYYLELNTDQAARQLNYQDLFVDEIAEKNIKI</sequence>